<proteinExistence type="predicted"/>
<evidence type="ECO:0000313" key="2">
    <source>
        <dbReference type="Proteomes" id="UP000276834"/>
    </source>
</evidence>
<organism evidence="1 2">
    <name type="scientific">Chloebia gouldiae</name>
    <name type="common">Gouldian finch</name>
    <name type="synonym">Erythrura gouldiae</name>
    <dbReference type="NCBI Taxonomy" id="44316"/>
    <lineage>
        <taxon>Eukaryota</taxon>
        <taxon>Metazoa</taxon>
        <taxon>Chordata</taxon>
        <taxon>Craniata</taxon>
        <taxon>Vertebrata</taxon>
        <taxon>Euteleostomi</taxon>
        <taxon>Archelosauria</taxon>
        <taxon>Archosauria</taxon>
        <taxon>Dinosauria</taxon>
        <taxon>Saurischia</taxon>
        <taxon>Theropoda</taxon>
        <taxon>Coelurosauria</taxon>
        <taxon>Aves</taxon>
        <taxon>Neognathae</taxon>
        <taxon>Neoaves</taxon>
        <taxon>Telluraves</taxon>
        <taxon>Australaves</taxon>
        <taxon>Passeriformes</taxon>
        <taxon>Passeroidea</taxon>
        <taxon>Passeridae</taxon>
        <taxon>Chloebia</taxon>
    </lineage>
</organism>
<name>A0A3L8SFF0_CHLGU</name>
<dbReference type="AlphaFoldDB" id="A0A3L8SFF0"/>
<protein>
    <submittedName>
        <fullName evidence="1">Uncharacterized protein</fullName>
    </submittedName>
</protein>
<keyword evidence="2" id="KW-1185">Reference proteome</keyword>
<gene>
    <name evidence="1" type="ORF">DV515_00008053</name>
</gene>
<evidence type="ECO:0000313" key="1">
    <source>
        <dbReference type="EMBL" id="RLW01287.1"/>
    </source>
</evidence>
<reference evidence="1 2" key="1">
    <citation type="journal article" date="2018" name="Proc. R. Soc. B">
        <title>A non-coding region near Follistatin controls head colour polymorphism in the Gouldian finch.</title>
        <authorList>
            <person name="Toomey M.B."/>
            <person name="Marques C.I."/>
            <person name="Andrade P."/>
            <person name="Araujo P.M."/>
            <person name="Sabatino S."/>
            <person name="Gazda M.A."/>
            <person name="Afonso S."/>
            <person name="Lopes R.J."/>
            <person name="Corbo J.C."/>
            <person name="Carneiro M."/>
        </authorList>
    </citation>
    <scope>NUCLEOTIDE SEQUENCE [LARGE SCALE GENOMIC DNA]</scope>
    <source>
        <strain evidence="1">Red01</strain>
        <tissue evidence="1">Muscle</tissue>
    </source>
</reference>
<accession>A0A3L8SFF0</accession>
<dbReference type="Proteomes" id="UP000276834">
    <property type="component" value="Unassembled WGS sequence"/>
</dbReference>
<comment type="caution">
    <text evidence="1">The sequence shown here is derived from an EMBL/GenBank/DDBJ whole genome shotgun (WGS) entry which is preliminary data.</text>
</comment>
<sequence>MGWKDWRPVMEREKMLFREEEFSLNVRNSQTHLLLWIIFLDAVTPTEDAEGQSVPDLCSTLHPNVVKPWKALT</sequence>
<dbReference type="EMBL" id="QUSF01000023">
    <property type="protein sequence ID" value="RLW01287.1"/>
    <property type="molecule type" value="Genomic_DNA"/>
</dbReference>